<evidence type="ECO:0000256" key="4">
    <source>
        <dbReference type="ARBA" id="ARBA00022490"/>
    </source>
</evidence>
<keyword evidence="7 11" id="KW-0378">Hydrolase</keyword>
<comment type="catalytic activity">
    <reaction evidence="1">
        <text>Thiol-dependent hydrolysis of ester, thioester, amide, peptide and isopeptide bonds formed by the C-terminal Gly of ubiquitin (a 76-residue protein attached to proteins as an intracellular targeting signal).</text>
        <dbReference type="EC" id="3.4.19.12"/>
    </reaction>
</comment>
<feature type="active site" evidence="11">
    <location>
        <position position="21"/>
    </location>
</feature>
<organism evidence="13 14">
    <name type="scientific">Sitophilus oryzae</name>
    <name type="common">Rice weevil</name>
    <name type="synonym">Curculio oryzae</name>
    <dbReference type="NCBI Taxonomy" id="7048"/>
    <lineage>
        <taxon>Eukaryota</taxon>
        <taxon>Metazoa</taxon>
        <taxon>Ecdysozoa</taxon>
        <taxon>Arthropoda</taxon>
        <taxon>Hexapoda</taxon>
        <taxon>Insecta</taxon>
        <taxon>Pterygota</taxon>
        <taxon>Neoptera</taxon>
        <taxon>Endopterygota</taxon>
        <taxon>Coleoptera</taxon>
        <taxon>Polyphaga</taxon>
        <taxon>Cucujiformia</taxon>
        <taxon>Curculionidae</taxon>
        <taxon>Dryophthorinae</taxon>
        <taxon>Sitophilus</taxon>
    </lineage>
</organism>
<evidence type="ECO:0000256" key="9">
    <source>
        <dbReference type="ARBA" id="ARBA00069892"/>
    </source>
</evidence>
<keyword evidence="13" id="KW-1185">Reference proteome</keyword>
<evidence type="ECO:0000313" key="13">
    <source>
        <dbReference type="Proteomes" id="UP000504635"/>
    </source>
</evidence>
<feature type="active site" evidence="11">
    <location>
        <position position="138"/>
    </location>
</feature>
<gene>
    <name evidence="14" type="primary">LOC115878266</name>
</gene>
<dbReference type="AlphaFoldDB" id="A0A6J2XH10"/>
<dbReference type="GO" id="GO:0005829">
    <property type="term" value="C:cytosol"/>
    <property type="evidence" value="ECO:0007669"/>
    <property type="project" value="UniProtKB-SubCell"/>
</dbReference>
<keyword evidence="4" id="KW-0963">Cytoplasm</keyword>
<dbReference type="SMART" id="SM01246">
    <property type="entry name" value="Josephin"/>
    <property type="match status" value="1"/>
</dbReference>
<evidence type="ECO:0000256" key="6">
    <source>
        <dbReference type="ARBA" id="ARBA00022786"/>
    </source>
</evidence>
<sequence length="209" mass="24228">MISDQSYNESIYHEKQIRELCALHALNNLFQDKNAFSKNELDQICHTLSPEYWINPHKSVIGLGNYDVNVIMSALQSRGYDMIWFDKRKDPACIDLKNIVGFILNTPSEYKIGFITFPLKRRHWIALREINGIYYNLDSKLDIPKIIGTDLNNFICNELDSQDKELFIVTTAEAGVNQCWLKENSNYNNKICDSQTRDAEEILIADIKN</sequence>
<dbReference type="Proteomes" id="UP000504635">
    <property type="component" value="Unplaced"/>
</dbReference>
<reference evidence="14" key="1">
    <citation type="submission" date="2025-08" db="UniProtKB">
        <authorList>
            <consortium name="RefSeq"/>
        </authorList>
    </citation>
    <scope>IDENTIFICATION</scope>
    <source>
        <tissue evidence="14">Gonads</tissue>
    </source>
</reference>
<dbReference type="GeneID" id="115878266"/>
<evidence type="ECO:0000259" key="12">
    <source>
        <dbReference type="PROSITE" id="PS50957"/>
    </source>
</evidence>
<feature type="domain" description="Josephin" evidence="12">
    <location>
        <begin position="8"/>
        <end position="184"/>
    </location>
</feature>
<feature type="active site" evidence="11">
    <location>
        <position position="123"/>
    </location>
</feature>
<evidence type="ECO:0000256" key="1">
    <source>
        <dbReference type="ARBA" id="ARBA00000707"/>
    </source>
</evidence>
<dbReference type="Gene3D" id="3.90.70.40">
    <property type="match status" value="1"/>
</dbReference>
<proteinExistence type="predicted"/>
<evidence type="ECO:0000256" key="2">
    <source>
        <dbReference type="ARBA" id="ARBA00004514"/>
    </source>
</evidence>
<dbReference type="CTD" id="31560"/>
<dbReference type="PANTHER" id="PTHR13291">
    <property type="entry name" value="JOSEPHIN 1, 2"/>
    <property type="match status" value="1"/>
</dbReference>
<evidence type="ECO:0000256" key="7">
    <source>
        <dbReference type="ARBA" id="ARBA00022801"/>
    </source>
</evidence>
<evidence type="ECO:0000256" key="8">
    <source>
        <dbReference type="ARBA" id="ARBA00058284"/>
    </source>
</evidence>
<comment type="subcellular location">
    <subcellularLocation>
        <location evidence="2">Cytoplasm</location>
        <location evidence="2">Cytosol</location>
    </subcellularLocation>
</comment>
<evidence type="ECO:0000256" key="5">
    <source>
        <dbReference type="ARBA" id="ARBA00022670"/>
    </source>
</evidence>
<dbReference type="InterPro" id="IPR006155">
    <property type="entry name" value="Josephin"/>
</dbReference>
<protein>
    <recommendedName>
        <fullName evidence="9">Josephin-2</fullName>
        <ecNumber evidence="3">3.4.19.12</ecNumber>
    </recommendedName>
    <alternativeName>
        <fullName evidence="10">Josephin domain-containing protein 2</fullName>
    </alternativeName>
</protein>
<dbReference type="GO" id="GO:0016579">
    <property type="term" value="P:protein deubiquitination"/>
    <property type="evidence" value="ECO:0007669"/>
    <property type="project" value="InterPro"/>
</dbReference>
<dbReference type="OrthoDB" id="422700at2759"/>
<dbReference type="FunFam" id="3.90.70.40:FF:000003">
    <property type="entry name" value="josephin-2 isoform X1"/>
    <property type="match status" value="1"/>
</dbReference>
<keyword evidence="6" id="KW-0833">Ubl conjugation pathway</keyword>
<evidence type="ECO:0000256" key="3">
    <source>
        <dbReference type="ARBA" id="ARBA00012759"/>
    </source>
</evidence>
<name>A0A6J2XH10_SITOR</name>
<dbReference type="Pfam" id="PF02099">
    <property type="entry name" value="Josephin"/>
    <property type="match status" value="1"/>
</dbReference>
<dbReference type="EC" id="3.4.19.12" evidence="3"/>
<dbReference type="PROSITE" id="PS50957">
    <property type="entry name" value="JOSEPHIN"/>
    <property type="match status" value="1"/>
</dbReference>
<accession>A0A6J2XH10</accession>
<evidence type="ECO:0000256" key="10">
    <source>
        <dbReference type="ARBA" id="ARBA00077222"/>
    </source>
</evidence>
<evidence type="ECO:0000256" key="11">
    <source>
        <dbReference type="PROSITE-ProRule" id="PRU00331"/>
    </source>
</evidence>
<dbReference type="PANTHER" id="PTHR13291:SF0">
    <property type="entry name" value="JOSEPHIN-LIKE PROTEIN"/>
    <property type="match status" value="1"/>
</dbReference>
<evidence type="ECO:0000313" key="14">
    <source>
        <dbReference type="RefSeq" id="XP_030750567.1"/>
    </source>
</evidence>
<comment type="function">
    <text evidence="8">Cleaves 'Lys-63'-linked poly-ubiquitin chains, and with lesser efficiency 'Lys-48'-linked poly-ubiquitin chains (in vitro). May act as a deubiquitinating enzyme.</text>
</comment>
<dbReference type="GO" id="GO:0006508">
    <property type="term" value="P:proteolysis"/>
    <property type="evidence" value="ECO:0007669"/>
    <property type="project" value="UniProtKB-KW"/>
</dbReference>
<dbReference type="InterPro" id="IPR040053">
    <property type="entry name" value="JOSD1/2"/>
</dbReference>
<dbReference type="RefSeq" id="XP_030750567.1">
    <property type="nucleotide sequence ID" value="XM_030894707.1"/>
</dbReference>
<dbReference type="GO" id="GO:0004843">
    <property type="term" value="F:cysteine-type deubiquitinase activity"/>
    <property type="evidence" value="ECO:0007669"/>
    <property type="project" value="UniProtKB-EC"/>
</dbReference>
<keyword evidence="5" id="KW-0645">Protease</keyword>